<feature type="compositionally biased region" description="Basic and acidic residues" evidence="1">
    <location>
        <begin position="745"/>
        <end position="755"/>
    </location>
</feature>
<sequence>MDTHPSPFLLYSTPKPSTPYSATFFRELTFRGAAELTFPRISPPKTISAWTFTDECPTDGQYVIQPNELIPNIADLIPILRDMENAYSTGARAVAISLVSNGQFTDSLYHFSKIRLLCHLNNNKSAVESGRALASHLMSIPLLSSSNLDTFLDLPICAPIFGFHVTEFPLWKLSCLLGEEWLHEDILNALAELLYFSLAANSPSGAPSTLILPTHCLHDAKYLFDQSPQSFSSNLAALRDRLQTTTVEKIFAFNCASNHYSLYSTTGTPELEHDDSLHLRPDSNVLSVFQWLLFGTGFAAPSSVKSSVVPRQAAGSGSCGIAALNFAESRLDTEVGPWETSTSPFFRNRALRDLILYHTYENWVMPCLLNGDSAESPIDHGPVGYNDFNLDAPNTLHPIHRFLGLAEHPLNASPLQNVQEPESSRRRHDSNLESLFAGPLKMLRDHAGPLALQTCYKQMQLSLFYSTEVIQRPNEVESWTAYALSSSQEPAFDWMPGEQNGTHFNALGHFLDNEAWSYILSDGRYVCDCCMPSNLGIPCRHYFRIWVDVQNMPFHISLIRPRWYQDPTFAAESIPAVCRNRELGAEEFRLPTRTIRSAFASNPIDNTSHETTPPPRTQTVPAREVFHNVQAAIRPLIAGIQTREQVSDLIQRLEDLQYALTISHTCNFKLNTAATVNRIPMKLGKIALWTRPLSLTRVGLVPTALRMQERGVSGGGGARSSGRTTQTETMDSTPSDSAPAARKSRLQEARTELDTRASSADEAQEARHDALRAASPSPRSSGGDAPYLAEQYERGLAQLLLHLRVSSIPAHIPGRLGLALRICIRIHLRLIARPTASTLSDSTCTSEERPYSVLTADAPFPYDSAGSHPDPFAKGAACVVHHSCDAVPLSASLSPPRGEGEYLLQDEGEARVGDSGVHVPEEVSFVREQHRTLALPVLPSPISQALFDSPRTLTSPPLPLACSPWHAPETHSLLLPDPPPDSSTPPPAHVPIATSPLRTRPAAFFPGACARRVVRPPARTSFASSPARTFPMAHTENTFPSPSGSSSFIHAPTGRTSPSRPRPQGQGPPPSSPAPALAVPFPARTELDECDDHEQHGAGGVCV</sequence>
<evidence type="ECO:0000256" key="1">
    <source>
        <dbReference type="SAM" id="MobiDB-lite"/>
    </source>
</evidence>
<feature type="region of interest" description="Disordered" evidence="1">
    <location>
        <begin position="709"/>
        <end position="786"/>
    </location>
</feature>
<accession>A0A8H6XM27</accession>
<evidence type="ECO:0000313" key="2">
    <source>
        <dbReference type="EMBL" id="KAF7344160.1"/>
    </source>
</evidence>
<organism evidence="2 3">
    <name type="scientific">Mycena venus</name>
    <dbReference type="NCBI Taxonomy" id="2733690"/>
    <lineage>
        <taxon>Eukaryota</taxon>
        <taxon>Fungi</taxon>
        <taxon>Dikarya</taxon>
        <taxon>Basidiomycota</taxon>
        <taxon>Agaricomycotina</taxon>
        <taxon>Agaricomycetes</taxon>
        <taxon>Agaricomycetidae</taxon>
        <taxon>Agaricales</taxon>
        <taxon>Marasmiineae</taxon>
        <taxon>Mycenaceae</taxon>
        <taxon>Mycena</taxon>
    </lineage>
</organism>
<dbReference type="InterPro" id="IPR038765">
    <property type="entry name" value="Papain-like_cys_pep_sf"/>
</dbReference>
<protein>
    <submittedName>
        <fullName evidence="2">SF3b1 domain-containing protein</fullName>
    </submittedName>
</protein>
<dbReference type="SUPFAM" id="SSF54001">
    <property type="entry name" value="Cysteine proteinases"/>
    <property type="match status" value="1"/>
</dbReference>
<proteinExistence type="predicted"/>
<feature type="region of interest" description="Disordered" evidence="1">
    <location>
        <begin position="971"/>
        <end position="995"/>
    </location>
</feature>
<gene>
    <name evidence="2" type="ORF">MVEN_01706200</name>
</gene>
<feature type="compositionally biased region" description="Low complexity" evidence="1">
    <location>
        <begin position="1052"/>
        <end position="1065"/>
    </location>
</feature>
<keyword evidence="3" id="KW-1185">Reference proteome</keyword>
<evidence type="ECO:0000313" key="3">
    <source>
        <dbReference type="Proteomes" id="UP000620124"/>
    </source>
</evidence>
<feature type="compositionally biased region" description="Polar residues" evidence="1">
    <location>
        <begin position="724"/>
        <end position="736"/>
    </location>
</feature>
<dbReference type="AlphaFoldDB" id="A0A8H6XM27"/>
<comment type="caution">
    <text evidence="2">The sequence shown here is derived from an EMBL/GenBank/DDBJ whole genome shotgun (WGS) entry which is preliminary data.</text>
</comment>
<feature type="compositionally biased region" description="Low complexity" evidence="1">
    <location>
        <begin position="772"/>
        <end position="783"/>
    </location>
</feature>
<dbReference type="Proteomes" id="UP000620124">
    <property type="component" value="Unassembled WGS sequence"/>
</dbReference>
<feature type="region of interest" description="Disordered" evidence="1">
    <location>
        <begin position="1020"/>
        <end position="1103"/>
    </location>
</feature>
<feature type="compositionally biased region" description="Pro residues" evidence="1">
    <location>
        <begin position="976"/>
        <end position="989"/>
    </location>
</feature>
<dbReference type="Gene3D" id="3.40.395.10">
    <property type="entry name" value="Adenoviral Proteinase, Chain A"/>
    <property type="match status" value="1"/>
</dbReference>
<dbReference type="EMBL" id="JACAZI010000015">
    <property type="protein sequence ID" value="KAF7344160.1"/>
    <property type="molecule type" value="Genomic_DNA"/>
</dbReference>
<feature type="compositionally biased region" description="Polar residues" evidence="1">
    <location>
        <begin position="1035"/>
        <end position="1048"/>
    </location>
</feature>
<reference evidence="2" key="1">
    <citation type="submission" date="2020-05" db="EMBL/GenBank/DDBJ databases">
        <title>Mycena genomes resolve the evolution of fungal bioluminescence.</title>
        <authorList>
            <person name="Tsai I.J."/>
        </authorList>
    </citation>
    <scope>NUCLEOTIDE SEQUENCE</scope>
    <source>
        <strain evidence="2">CCC161011</strain>
    </source>
</reference>
<name>A0A8H6XM27_9AGAR</name>
<dbReference type="OrthoDB" id="3048892at2759"/>